<reference evidence="1 2" key="1">
    <citation type="journal article" date="2012" name="PLoS Pathog.">
        <title>Diverse lifestyles and strategies of plant pathogenesis encoded in the genomes of eighteen Dothideomycetes fungi.</title>
        <authorList>
            <person name="Ohm R.A."/>
            <person name="Feau N."/>
            <person name="Henrissat B."/>
            <person name="Schoch C.L."/>
            <person name="Horwitz B.A."/>
            <person name="Barry K.W."/>
            <person name="Condon B.J."/>
            <person name="Copeland A.C."/>
            <person name="Dhillon B."/>
            <person name="Glaser F."/>
            <person name="Hesse C.N."/>
            <person name="Kosti I."/>
            <person name="LaButti K."/>
            <person name="Lindquist E.A."/>
            <person name="Lucas S."/>
            <person name="Salamov A.A."/>
            <person name="Bradshaw R.E."/>
            <person name="Ciuffetti L."/>
            <person name="Hamelin R.C."/>
            <person name="Kema G.H.J."/>
            <person name="Lawrence C."/>
            <person name="Scott J.A."/>
            <person name="Spatafora J.W."/>
            <person name="Turgeon B.G."/>
            <person name="de Wit P.J.G.M."/>
            <person name="Zhong S."/>
            <person name="Goodwin S.B."/>
            <person name="Grigoriev I.V."/>
        </authorList>
    </citation>
    <scope>NUCLEOTIDE SEQUENCE [LARGE SCALE GENOMIC DNA]</scope>
    <source>
        <strain evidence="1 2">SO2202</strain>
    </source>
</reference>
<dbReference type="GeneID" id="27904432"/>
<keyword evidence="2" id="KW-1185">Reference proteome</keyword>
<sequence>MAYTPPTNGSYIYGKLNSSRTNCRAHASSSEEYIRVVEPRGQTRRRPSESTPPQLYLIKVPRLYATLPGQSNETTLLC</sequence>
<evidence type="ECO:0000313" key="1">
    <source>
        <dbReference type="EMBL" id="EMF08569.1"/>
    </source>
</evidence>
<dbReference type="EMBL" id="KB456271">
    <property type="protein sequence ID" value="EMF08569.1"/>
    <property type="molecule type" value="Genomic_DNA"/>
</dbReference>
<proteinExistence type="predicted"/>
<organism evidence="1 2">
    <name type="scientific">Sphaerulina musiva (strain SO2202)</name>
    <name type="common">Poplar stem canker fungus</name>
    <name type="synonym">Septoria musiva</name>
    <dbReference type="NCBI Taxonomy" id="692275"/>
    <lineage>
        <taxon>Eukaryota</taxon>
        <taxon>Fungi</taxon>
        <taxon>Dikarya</taxon>
        <taxon>Ascomycota</taxon>
        <taxon>Pezizomycotina</taxon>
        <taxon>Dothideomycetes</taxon>
        <taxon>Dothideomycetidae</taxon>
        <taxon>Mycosphaerellales</taxon>
        <taxon>Mycosphaerellaceae</taxon>
        <taxon>Sphaerulina</taxon>
    </lineage>
</organism>
<dbReference type="RefSeq" id="XP_016756690.1">
    <property type="nucleotide sequence ID" value="XM_016907295.1"/>
</dbReference>
<dbReference type="Proteomes" id="UP000016931">
    <property type="component" value="Unassembled WGS sequence"/>
</dbReference>
<dbReference type="HOGENOM" id="CLU_2623564_0_0_1"/>
<name>M3AST5_SPHMS</name>
<dbReference type="AlphaFoldDB" id="M3AST5"/>
<gene>
    <name evidence="1" type="ORF">SEPMUDRAFT_152195</name>
</gene>
<protein>
    <submittedName>
        <fullName evidence="1">Uncharacterized protein</fullName>
    </submittedName>
</protein>
<accession>M3AST5</accession>
<evidence type="ECO:0000313" key="2">
    <source>
        <dbReference type="Proteomes" id="UP000016931"/>
    </source>
</evidence>